<dbReference type="GO" id="GO:0032259">
    <property type="term" value="P:methylation"/>
    <property type="evidence" value="ECO:0007669"/>
    <property type="project" value="UniProtKB-KW"/>
</dbReference>
<sequence>MPASHTFGSPTQDSYQTSRAMEGQPIPGGHAVVPGYPENGRLYGDFKKGQYMFPIDELEKDRLDMFHHLFLLARNQRLFSAPFPNQESPRILDLGCGTGIWAIDMQDKYPVYGRVVGVDLALIQPEYIPEHLQFDRMDIEEPWLPKIGGDYDLIHLRTMNGSISNWPFVYDQIYKHLKPQVGFVEQVEFNWVPRSDDRSLPENSYFLQWARLLERAMEAAGRPIDLDGQRVEQQMTRAGLVDFHEEVIKVPINGWPEDPHAREIGRWFNLGLTQGLDALTLAPFTRVLGYPPEQARDLISHVKEEIRSRKIRAYCTLHIFTGRRLA</sequence>
<comment type="similarity">
    <text evidence="8">Belongs to the methyltransferase superfamily. LaeA methyltransferase family.</text>
</comment>
<evidence type="ECO:0000256" key="7">
    <source>
        <dbReference type="ARBA" id="ARBA00023242"/>
    </source>
</evidence>
<evidence type="ECO:0000256" key="10">
    <source>
        <dbReference type="SAM" id="MobiDB-lite"/>
    </source>
</evidence>
<evidence type="ECO:0000256" key="2">
    <source>
        <dbReference type="ARBA" id="ARBA00022603"/>
    </source>
</evidence>
<dbReference type="Pfam" id="PF13489">
    <property type="entry name" value="Methyltransf_23"/>
    <property type="match status" value="1"/>
</dbReference>
<reference evidence="11" key="2">
    <citation type="submission" date="2023-07" db="EMBL/GenBank/DDBJ databases">
        <authorList>
            <consortium name="Lawrence Berkeley National Laboratory"/>
            <person name="Haridas S."/>
            <person name="Hensen N."/>
            <person name="Bonometti L."/>
            <person name="Westerberg I."/>
            <person name="Brannstrom I.O."/>
            <person name="Guillou S."/>
            <person name="Cros-Aarteil S."/>
            <person name="Calhoun S."/>
            <person name="Kuo A."/>
            <person name="Mondo S."/>
            <person name="Pangilinan J."/>
            <person name="Riley R."/>
            <person name="LaButti K."/>
            <person name="Andreopoulos B."/>
            <person name="Lipzen A."/>
            <person name="Chen C."/>
            <person name="Yanf M."/>
            <person name="Daum C."/>
            <person name="Ng V."/>
            <person name="Clum A."/>
            <person name="Steindorff A."/>
            <person name="Ohm R."/>
            <person name="Martin F."/>
            <person name="Silar P."/>
            <person name="Natvig D."/>
            <person name="Lalanne C."/>
            <person name="Gautier V."/>
            <person name="Ament-velasquez S.L."/>
            <person name="Kruys A."/>
            <person name="Hutchinson M.I."/>
            <person name="Powell A.J."/>
            <person name="Barry K."/>
            <person name="Miller A.N."/>
            <person name="Grigoriev I.V."/>
            <person name="Debuchy R."/>
            <person name="Gladieux P."/>
            <person name="Thoren M.H."/>
            <person name="Johannesson H."/>
        </authorList>
    </citation>
    <scope>NUCLEOTIDE SEQUENCE</scope>
    <source>
        <strain evidence="11">FGSC 1904</strain>
    </source>
</reference>
<comment type="caution">
    <text evidence="11">The sequence shown here is derived from an EMBL/GenBank/DDBJ whole genome shotgun (WGS) entry which is preliminary data.</text>
</comment>
<dbReference type="EMBL" id="JAUTDP010000010">
    <property type="protein sequence ID" value="KAK3395533.1"/>
    <property type="molecule type" value="Genomic_DNA"/>
</dbReference>
<comment type="subcellular location">
    <subcellularLocation>
        <location evidence="1">Nucleus</location>
    </subcellularLocation>
</comment>
<dbReference type="SUPFAM" id="SSF53335">
    <property type="entry name" value="S-adenosyl-L-methionine-dependent methyltransferases"/>
    <property type="match status" value="1"/>
</dbReference>
<evidence type="ECO:0000256" key="9">
    <source>
        <dbReference type="ARBA" id="ARBA00047870"/>
    </source>
</evidence>
<proteinExistence type="inferred from homology"/>
<keyword evidence="12" id="KW-1185">Reference proteome</keyword>
<evidence type="ECO:0000256" key="6">
    <source>
        <dbReference type="ARBA" id="ARBA00023163"/>
    </source>
</evidence>
<dbReference type="InterPro" id="IPR029063">
    <property type="entry name" value="SAM-dependent_MTases_sf"/>
</dbReference>
<keyword evidence="4" id="KW-0949">S-adenosyl-L-methionine</keyword>
<dbReference type="GO" id="GO:0008168">
    <property type="term" value="F:methyltransferase activity"/>
    <property type="evidence" value="ECO:0007669"/>
    <property type="project" value="UniProtKB-KW"/>
</dbReference>
<keyword evidence="5" id="KW-0805">Transcription regulation</keyword>
<evidence type="ECO:0000313" key="12">
    <source>
        <dbReference type="Proteomes" id="UP001281003"/>
    </source>
</evidence>
<dbReference type="CDD" id="cd02440">
    <property type="entry name" value="AdoMet_MTases"/>
    <property type="match status" value="1"/>
</dbReference>
<dbReference type="PANTHER" id="PTHR43591">
    <property type="entry name" value="METHYLTRANSFERASE"/>
    <property type="match status" value="1"/>
</dbReference>
<dbReference type="PANTHER" id="PTHR43591:SF30">
    <property type="entry name" value="PROTEIN-METHIONINE METHYLTRANSFERASE LAEA"/>
    <property type="match status" value="1"/>
</dbReference>
<dbReference type="Gene3D" id="3.40.50.150">
    <property type="entry name" value="Vaccinia Virus protein VP39"/>
    <property type="match status" value="1"/>
</dbReference>
<organism evidence="11 12">
    <name type="scientific">Sordaria brevicollis</name>
    <dbReference type="NCBI Taxonomy" id="83679"/>
    <lineage>
        <taxon>Eukaryota</taxon>
        <taxon>Fungi</taxon>
        <taxon>Dikarya</taxon>
        <taxon>Ascomycota</taxon>
        <taxon>Pezizomycotina</taxon>
        <taxon>Sordariomycetes</taxon>
        <taxon>Sordariomycetidae</taxon>
        <taxon>Sordariales</taxon>
        <taxon>Sordariaceae</taxon>
        <taxon>Sordaria</taxon>
    </lineage>
</organism>
<keyword evidence="2 11" id="KW-0489">Methyltransferase</keyword>
<dbReference type="GO" id="GO:0005634">
    <property type="term" value="C:nucleus"/>
    <property type="evidence" value="ECO:0007669"/>
    <property type="project" value="UniProtKB-SubCell"/>
</dbReference>
<comment type="catalytic activity">
    <reaction evidence="9">
        <text>L-methionyl-[protein] + S-adenosyl-L-methionine = S-methyl-L-methionyl-[protein] + S-adenosyl-L-homocysteine</text>
        <dbReference type="Rhea" id="RHEA:60560"/>
        <dbReference type="Rhea" id="RHEA-COMP:12313"/>
        <dbReference type="Rhea" id="RHEA-COMP:15592"/>
        <dbReference type="ChEBI" id="CHEBI:16044"/>
        <dbReference type="ChEBI" id="CHEBI:57856"/>
        <dbReference type="ChEBI" id="CHEBI:59789"/>
        <dbReference type="ChEBI" id="CHEBI:142742"/>
    </reaction>
    <physiologicalReaction direction="left-to-right" evidence="9">
        <dbReference type="Rhea" id="RHEA:60561"/>
    </physiologicalReaction>
</comment>
<dbReference type="AlphaFoldDB" id="A0AAE0P909"/>
<feature type="compositionally biased region" description="Polar residues" evidence="10">
    <location>
        <begin position="1"/>
        <end position="19"/>
    </location>
</feature>
<protein>
    <submittedName>
        <fullName evidence="11">S-adenosyl-L-methionine-dependent methyltransferase</fullName>
    </submittedName>
</protein>
<evidence type="ECO:0000256" key="5">
    <source>
        <dbReference type="ARBA" id="ARBA00023015"/>
    </source>
</evidence>
<reference evidence="11" key="1">
    <citation type="journal article" date="2023" name="Mol. Phylogenet. Evol.">
        <title>Genome-scale phylogeny and comparative genomics of the fungal order Sordariales.</title>
        <authorList>
            <person name="Hensen N."/>
            <person name="Bonometti L."/>
            <person name="Westerberg I."/>
            <person name="Brannstrom I.O."/>
            <person name="Guillou S."/>
            <person name="Cros-Aarteil S."/>
            <person name="Calhoun S."/>
            <person name="Haridas S."/>
            <person name="Kuo A."/>
            <person name="Mondo S."/>
            <person name="Pangilinan J."/>
            <person name="Riley R."/>
            <person name="LaButti K."/>
            <person name="Andreopoulos B."/>
            <person name="Lipzen A."/>
            <person name="Chen C."/>
            <person name="Yan M."/>
            <person name="Daum C."/>
            <person name="Ng V."/>
            <person name="Clum A."/>
            <person name="Steindorff A."/>
            <person name="Ohm R.A."/>
            <person name="Martin F."/>
            <person name="Silar P."/>
            <person name="Natvig D.O."/>
            <person name="Lalanne C."/>
            <person name="Gautier V."/>
            <person name="Ament-Velasquez S.L."/>
            <person name="Kruys A."/>
            <person name="Hutchinson M.I."/>
            <person name="Powell A.J."/>
            <person name="Barry K."/>
            <person name="Miller A.N."/>
            <person name="Grigoriev I.V."/>
            <person name="Debuchy R."/>
            <person name="Gladieux P."/>
            <person name="Hiltunen Thoren M."/>
            <person name="Johannesson H."/>
        </authorList>
    </citation>
    <scope>NUCLEOTIDE SEQUENCE</scope>
    <source>
        <strain evidence="11">FGSC 1904</strain>
    </source>
</reference>
<keyword evidence="3" id="KW-0808">Transferase</keyword>
<evidence type="ECO:0000256" key="8">
    <source>
        <dbReference type="ARBA" id="ARBA00038158"/>
    </source>
</evidence>
<feature type="region of interest" description="Disordered" evidence="10">
    <location>
        <begin position="1"/>
        <end position="31"/>
    </location>
</feature>
<keyword evidence="7" id="KW-0539">Nucleus</keyword>
<name>A0AAE0P909_SORBR</name>
<dbReference type="Proteomes" id="UP001281003">
    <property type="component" value="Unassembled WGS sequence"/>
</dbReference>
<evidence type="ECO:0000256" key="3">
    <source>
        <dbReference type="ARBA" id="ARBA00022679"/>
    </source>
</evidence>
<evidence type="ECO:0000256" key="1">
    <source>
        <dbReference type="ARBA" id="ARBA00004123"/>
    </source>
</evidence>
<evidence type="ECO:0000256" key="4">
    <source>
        <dbReference type="ARBA" id="ARBA00022691"/>
    </source>
</evidence>
<keyword evidence="6" id="KW-0804">Transcription</keyword>
<gene>
    <name evidence="11" type="ORF">B0T20DRAFT_455407</name>
</gene>
<evidence type="ECO:0000313" key="11">
    <source>
        <dbReference type="EMBL" id="KAK3395533.1"/>
    </source>
</evidence>
<accession>A0AAE0P909</accession>